<organism evidence="2 3">
    <name type="scientific">Lactococcus garvieae</name>
    <dbReference type="NCBI Taxonomy" id="1363"/>
    <lineage>
        <taxon>Bacteria</taxon>
        <taxon>Bacillati</taxon>
        <taxon>Bacillota</taxon>
        <taxon>Bacilli</taxon>
        <taxon>Lactobacillales</taxon>
        <taxon>Streptococcaceae</taxon>
        <taxon>Lactococcus</taxon>
    </lineage>
</organism>
<evidence type="ECO:0000256" key="1">
    <source>
        <dbReference type="SAM" id="Phobius"/>
    </source>
</evidence>
<keyword evidence="1" id="KW-1133">Transmembrane helix</keyword>
<evidence type="ECO:0000313" key="2">
    <source>
        <dbReference type="EMBL" id="SFL29045.1"/>
    </source>
</evidence>
<evidence type="ECO:0008006" key="4">
    <source>
        <dbReference type="Google" id="ProtNLM"/>
    </source>
</evidence>
<dbReference type="Proteomes" id="UP000181969">
    <property type="component" value="Unassembled WGS sequence"/>
</dbReference>
<proteinExistence type="predicted"/>
<gene>
    <name evidence="2" type="ORF">SAMN05216438_10421</name>
</gene>
<dbReference type="EMBL" id="FOTJ01000004">
    <property type="protein sequence ID" value="SFL29045.1"/>
    <property type="molecule type" value="Genomic_DNA"/>
</dbReference>
<feature type="transmembrane region" description="Helical" evidence="1">
    <location>
        <begin position="33"/>
        <end position="50"/>
    </location>
</feature>
<feature type="transmembrane region" description="Helical" evidence="1">
    <location>
        <begin position="204"/>
        <end position="229"/>
    </location>
</feature>
<accession>A0A1I4GGB9</accession>
<dbReference type="AlphaFoldDB" id="A0A1I4GGB9"/>
<evidence type="ECO:0000313" key="3">
    <source>
        <dbReference type="Proteomes" id="UP000181969"/>
    </source>
</evidence>
<reference evidence="2 3" key="1">
    <citation type="submission" date="2016-10" db="EMBL/GenBank/DDBJ databases">
        <authorList>
            <person name="de Groot N.N."/>
        </authorList>
    </citation>
    <scope>NUCLEOTIDE SEQUENCE [LARGE SCALE GENOMIC DNA]</scope>
    <source>
        <strain evidence="2 3">M79</strain>
    </source>
</reference>
<protein>
    <recommendedName>
        <fullName evidence="4">TrbL/VirB6 plasmid conjugal transfer protein</fullName>
    </recommendedName>
</protein>
<keyword evidence="1" id="KW-0812">Transmembrane</keyword>
<feature type="transmembrane region" description="Helical" evidence="1">
    <location>
        <begin position="174"/>
        <end position="192"/>
    </location>
</feature>
<keyword evidence="1" id="KW-0472">Membrane</keyword>
<feature type="transmembrane region" description="Helical" evidence="1">
    <location>
        <begin position="70"/>
        <end position="94"/>
    </location>
</feature>
<feature type="transmembrane region" description="Helical" evidence="1">
    <location>
        <begin position="249"/>
        <end position="267"/>
    </location>
</feature>
<feature type="transmembrane region" description="Helical" evidence="1">
    <location>
        <begin position="142"/>
        <end position="168"/>
    </location>
</feature>
<sequence>MDLIRTLSQGFNDYNSSAYEWAMKVIAGATLKTAIYIVGVLFLLEVIGLFEKANTTNDGLMTFKMFQGTGVRFVLALAAVAMPTVIFNFILLIANGLVHLVGSNSGNSFDVLNSMIPVIPEPSGIGELFGEILNAITNPQGLFLGVVLYLIGLIIQLLAYVGVWVIIYLRFFEMFVMLILAPIPMASVASLEHRSIAVNYVKRFSAYAFQSVVILVVMGLYSIFSKAAITSMVLPSGGMFSALKSDVTFLSGLIYAVVFVIALFGTIRKSNQLFGIGAI</sequence>
<name>A0A1I4GGB9_9LACT</name>